<proteinExistence type="predicted"/>
<organism evidence="2 3">
    <name type="scientific">Streptomyces flavotricini</name>
    <dbReference type="NCBI Taxonomy" id="66888"/>
    <lineage>
        <taxon>Bacteria</taxon>
        <taxon>Bacillati</taxon>
        <taxon>Actinomycetota</taxon>
        <taxon>Actinomycetes</taxon>
        <taxon>Kitasatosporales</taxon>
        <taxon>Streptomycetaceae</taxon>
        <taxon>Streptomyces</taxon>
    </lineage>
</organism>
<accession>A0ABS8EHC2</accession>
<name>A0ABS8EHC2_9ACTN</name>
<feature type="chain" id="PRO_5045797622" description="Secreted protein" evidence="1">
    <location>
        <begin position="22"/>
        <end position="157"/>
    </location>
</feature>
<keyword evidence="3" id="KW-1185">Reference proteome</keyword>
<feature type="signal peptide" evidence="1">
    <location>
        <begin position="1"/>
        <end position="21"/>
    </location>
</feature>
<sequence>MMRAVLAATALALSLPTAAYAADQPAVVPQVLPMSVAVSALPLAVEDRTGYQRTSFKHWNAGDIPAGGCNTRAEVLLSEAVEYPQIGPGCALTGGVWCFGCRHHRAASSVLTPACFRYRVNCDPMKFWTRSSNSSASALWPRSRSVGPLAPGIGATS</sequence>
<gene>
    <name evidence="2" type="ORF">K7B10_38105</name>
</gene>
<dbReference type="EMBL" id="JAINUL010000001">
    <property type="protein sequence ID" value="MCC0100486.1"/>
    <property type="molecule type" value="Genomic_DNA"/>
</dbReference>
<comment type="caution">
    <text evidence="2">The sequence shown here is derived from an EMBL/GenBank/DDBJ whole genome shotgun (WGS) entry which is preliminary data.</text>
</comment>
<dbReference type="Proteomes" id="UP001520654">
    <property type="component" value="Unassembled WGS sequence"/>
</dbReference>
<evidence type="ECO:0000313" key="3">
    <source>
        <dbReference type="Proteomes" id="UP001520654"/>
    </source>
</evidence>
<evidence type="ECO:0008006" key="4">
    <source>
        <dbReference type="Google" id="ProtNLM"/>
    </source>
</evidence>
<evidence type="ECO:0000313" key="2">
    <source>
        <dbReference type="EMBL" id="MCC0100486.1"/>
    </source>
</evidence>
<protein>
    <recommendedName>
        <fullName evidence="4">Secreted protein</fullName>
    </recommendedName>
</protein>
<keyword evidence="1" id="KW-0732">Signal</keyword>
<dbReference type="RefSeq" id="WP_229344140.1">
    <property type="nucleotide sequence ID" value="NZ_JAINUL010000001.1"/>
</dbReference>
<evidence type="ECO:0000256" key="1">
    <source>
        <dbReference type="SAM" id="SignalP"/>
    </source>
</evidence>
<reference evidence="2 3" key="1">
    <citation type="submission" date="2021-08" db="EMBL/GenBank/DDBJ databases">
        <title>Genomic Architecture of Streptomyces flavotricini NGL1 and Streptomyces erythrochromogenes HMS4 With Differential Plant Beneficial attributes and laccase production capabilities.</title>
        <authorList>
            <person name="Salwan R."/>
            <person name="Kaur R."/>
            <person name="Sharma V."/>
        </authorList>
    </citation>
    <scope>NUCLEOTIDE SEQUENCE [LARGE SCALE GENOMIC DNA]</scope>
    <source>
        <strain evidence="2 3">NGL1</strain>
    </source>
</reference>